<dbReference type="Pfam" id="PF00990">
    <property type="entry name" value="GGDEF"/>
    <property type="match status" value="1"/>
</dbReference>
<dbReference type="CDD" id="cd00130">
    <property type="entry name" value="PAS"/>
    <property type="match status" value="2"/>
</dbReference>
<dbReference type="PROSITE" id="PS50887">
    <property type="entry name" value="GGDEF"/>
    <property type="match status" value="1"/>
</dbReference>
<dbReference type="Proteomes" id="UP000295717">
    <property type="component" value="Unassembled WGS sequence"/>
</dbReference>
<dbReference type="InterPro" id="IPR001610">
    <property type="entry name" value="PAC"/>
</dbReference>
<dbReference type="SMART" id="SM00086">
    <property type="entry name" value="PAC"/>
    <property type="match status" value="2"/>
</dbReference>
<dbReference type="InterPro" id="IPR013655">
    <property type="entry name" value="PAS_fold_3"/>
</dbReference>
<dbReference type="OrthoDB" id="8553030at2"/>
<dbReference type="EMBL" id="SMAO01000003">
    <property type="protein sequence ID" value="TCT22290.1"/>
    <property type="molecule type" value="Genomic_DNA"/>
</dbReference>
<dbReference type="SMART" id="SM00267">
    <property type="entry name" value="GGDEF"/>
    <property type="match status" value="1"/>
</dbReference>
<evidence type="ECO:0000259" key="2">
    <source>
        <dbReference type="PROSITE" id="PS50113"/>
    </source>
</evidence>
<dbReference type="SUPFAM" id="SSF55073">
    <property type="entry name" value="Nucleotide cyclase"/>
    <property type="match status" value="1"/>
</dbReference>
<accession>A0A4R3MZW9</accession>
<feature type="domain" description="PAC" evidence="2">
    <location>
        <begin position="151"/>
        <end position="203"/>
    </location>
</feature>
<reference evidence="4 5" key="1">
    <citation type="submission" date="2019-03" db="EMBL/GenBank/DDBJ databases">
        <title>Genomic Encyclopedia of Type Strains, Phase IV (KMG-IV): sequencing the most valuable type-strain genomes for metagenomic binning, comparative biology and taxonomic classification.</title>
        <authorList>
            <person name="Goeker M."/>
        </authorList>
    </citation>
    <scope>NUCLEOTIDE SEQUENCE [LARGE SCALE GENOMIC DNA]</scope>
    <source>
        <strain evidence="4 5">DSM 13587</strain>
    </source>
</reference>
<dbReference type="GO" id="GO:0003824">
    <property type="term" value="F:catalytic activity"/>
    <property type="evidence" value="ECO:0007669"/>
    <property type="project" value="UniProtKB-ARBA"/>
</dbReference>
<dbReference type="FunFam" id="3.30.70.270:FF:000001">
    <property type="entry name" value="Diguanylate cyclase domain protein"/>
    <property type="match status" value="1"/>
</dbReference>
<evidence type="ECO:0000256" key="1">
    <source>
        <dbReference type="ARBA" id="ARBA00001946"/>
    </source>
</evidence>
<dbReference type="InterPro" id="IPR000160">
    <property type="entry name" value="GGDEF_dom"/>
</dbReference>
<dbReference type="NCBIfam" id="TIGR00229">
    <property type="entry name" value="sensory_box"/>
    <property type="match status" value="2"/>
</dbReference>
<dbReference type="InterPro" id="IPR035965">
    <property type="entry name" value="PAS-like_dom_sf"/>
</dbReference>
<keyword evidence="5" id="KW-1185">Reference proteome</keyword>
<dbReference type="Pfam" id="PF00989">
    <property type="entry name" value="PAS"/>
    <property type="match status" value="1"/>
</dbReference>
<dbReference type="GO" id="GO:0006355">
    <property type="term" value="P:regulation of DNA-templated transcription"/>
    <property type="evidence" value="ECO:0007669"/>
    <property type="project" value="InterPro"/>
</dbReference>
<dbReference type="Gene3D" id="3.30.70.270">
    <property type="match status" value="1"/>
</dbReference>
<name>A0A4R3MZW9_9GAMM</name>
<dbReference type="AlphaFoldDB" id="A0A4R3MZW9"/>
<dbReference type="Pfam" id="PF08447">
    <property type="entry name" value="PAS_3"/>
    <property type="match status" value="1"/>
</dbReference>
<proteinExistence type="predicted"/>
<dbReference type="PROSITE" id="PS50113">
    <property type="entry name" value="PAC"/>
    <property type="match status" value="2"/>
</dbReference>
<protein>
    <submittedName>
        <fullName evidence="4">PAS domain S-box-containing protein/diguanylate cyclase (GGDEF)-like protein</fullName>
    </submittedName>
</protein>
<dbReference type="InterPro" id="IPR052155">
    <property type="entry name" value="Biofilm_reg_signaling"/>
</dbReference>
<feature type="domain" description="PAC" evidence="2">
    <location>
        <begin position="281"/>
        <end position="333"/>
    </location>
</feature>
<gene>
    <name evidence="4" type="ORF">EDC35_103389</name>
</gene>
<dbReference type="InterPro" id="IPR043128">
    <property type="entry name" value="Rev_trsase/Diguanyl_cyclase"/>
</dbReference>
<dbReference type="SUPFAM" id="SSF55785">
    <property type="entry name" value="PYP-like sensor domain (PAS domain)"/>
    <property type="match status" value="2"/>
</dbReference>
<organism evidence="4 5">
    <name type="scientific">Thiobaca trueperi</name>
    <dbReference type="NCBI Taxonomy" id="127458"/>
    <lineage>
        <taxon>Bacteria</taxon>
        <taxon>Pseudomonadati</taxon>
        <taxon>Pseudomonadota</taxon>
        <taxon>Gammaproteobacteria</taxon>
        <taxon>Chromatiales</taxon>
        <taxon>Chromatiaceae</taxon>
        <taxon>Thiobaca</taxon>
    </lineage>
</organism>
<feature type="domain" description="GGDEF" evidence="3">
    <location>
        <begin position="365"/>
        <end position="498"/>
    </location>
</feature>
<evidence type="ECO:0000313" key="4">
    <source>
        <dbReference type="EMBL" id="TCT22290.1"/>
    </source>
</evidence>
<dbReference type="PANTHER" id="PTHR44757:SF2">
    <property type="entry name" value="BIOFILM ARCHITECTURE MAINTENANCE PROTEIN MBAA"/>
    <property type="match status" value="1"/>
</dbReference>
<comment type="cofactor">
    <cofactor evidence="1">
        <name>Mg(2+)</name>
        <dbReference type="ChEBI" id="CHEBI:18420"/>
    </cofactor>
</comment>
<dbReference type="NCBIfam" id="TIGR00254">
    <property type="entry name" value="GGDEF"/>
    <property type="match status" value="1"/>
</dbReference>
<dbReference type="InterPro" id="IPR013767">
    <property type="entry name" value="PAS_fold"/>
</dbReference>
<dbReference type="PANTHER" id="PTHR44757">
    <property type="entry name" value="DIGUANYLATE CYCLASE DGCP"/>
    <property type="match status" value="1"/>
</dbReference>
<sequence>MINLDDSRHVPVAFASDPVSMLTLRQRAEAQLGILDVDEHAITPEAARRLVHELRVHQIELEMQNDELRRVQDALELSLMRYFDLYELAPVGYLTLNQLGLIQQANLAAARLLETPRIHLLDQPLSRFILPEDQDIHYRHRQQLWSTSERQSYEIRLRQADAEPVWVRLETTLAPEVEGDPSVWRVNLVDISERKRSERDLLDTQERLRLVAEIAELTFWEWDPRTNAVFFPPEWWRQTGYALGELPRWLGDWATLLHPEDRERILACLGGFAAEDHAAPCEIQYRLRRKDGIYRWFAARLESIRNGADTVVRVLLVHQDVTRRKESEDQAVRLAQHDPLTGLPSRALLDQLANHMLASARRSGDQLAILFFDLDRFKPINDTYGHAVGDRLLQSVAQRLRDAFRAEDLVARLGGDEFVVVLARIGDSDDAARAARTAIAALTLPHRIDKLELTCLPSLGISLFPQDGETVDQLIQRSDTAMYHAKQISPGQYQFVTD</sequence>
<dbReference type="SMART" id="SM00091">
    <property type="entry name" value="PAS"/>
    <property type="match status" value="2"/>
</dbReference>
<dbReference type="InterPro" id="IPR000700">
    <property type="entry name" value="PAS-assoc_C"/>
</dbReference>
<dbReference type="InterPro" id="IPR000014">
    <property type="entry name" value="PAS"/>
</dbReference>
<comment type="caution">
    <text evidence="4">The sequence shown here is derived from an EMBL/GenBank/DDBJ whole genome shotgun (WGS) entry which is preliminary data.</text>
</comment>
<dbReference type="InterPro" id="IPR029787">
    <property type="entry name" value="Nucleotide_cyclase"/>
</dbReference>
<dbReference type="Gene3D" id="3.30.450.20">
    <property type="entry name" value="PAS domain"/>
    <property type="match status" value="2"/>
</dbReference>
<dbReference type="CDD" id="cd01949">
    <property type="entry name" value="GGDEF"/>
    <property type="match status" value="1"/>
</dbReference>
<evidence type="ECO:0000259" key="3">
    <source>
        <dbReference type="PROSITE" id="PS50887"/>
    </source>
</evidence>
<evidence type="ECO:0000313" key="5">
    <source>
        <dbReference type="Proteomes" id="UP000295717"/>
    </source>
</evidence>